<proteinExistence type="inferred from homology"/>
<keyword evidence="8" id="KW-1185">Reference proteome</keyword>
<name>I3Y8R3_THIV6</name>
<reference evidence="7 8" key="1">
    <citation type="submission" date="2012-06" db="EMBL/GenBank/DDBJ databases">
        <title>Complete sequence of Thiocystis violascens DSM 198.</title>
        <authorList>
            <consortium name="US DOE Joint Genome Institute"/>
            <person name="Lucas S."/>
            <person name="Han J."/>
            <person name="Lapidus A."/>
            <person name="Cheng J.-F."/>
            <person name="Goodwin L."/>
            <person name="Pitluck S."/>
            <person name="Peters L."/>
            <person name="Ovchinnikova G."/>
            <person name="Teshima H."/>
            <person name="Detter J.C."/>
            <person name="Han C."/>
            <person name="Tapia R."/>
            <person name="Land M."/>
            <person name="Hauser L."/>
            <person name="Kyrpides N."/>
            <person name="Ivanova N."/>
            <person name="Pagani I."/>
            <person name="Vogl K."/>
            <person name="Liu Z."/>
            <person name="Frigaard N.-U."/>
            <person name="Bryant D."/>
            <person name="Woyke T."/>
        </authorList>
    </citation>
    <scope>NUCLEOTIDE SEQUENCE [LARGE SCALE GENOMIC DNA]</scope>
    <source>
        <strain evidence="8">ATCC 17096 / DSM 198 / 6111</strain>
    </source>
</reference>
<evidence type="ECO:0000313" key="7">
    <source>
        <dbReference type="EMBL" id="AFL73381.1"/>
    </source>
</evidence>
<dbReference type="PANTHER" id="PTHR34584">
    <property type="entry name" value="NA(+)/H(+) ANTIPORTER SUBUNIT E1"/>
    <property type="match status" value="1"/>
</dbReference>
<protein>
    <submittedName>
        <fullName evidence="7">Multisubunit Na+/H+ antiporter, MnhE subunit</fullName>
    </submittedName>
</protein>
<evidence type="ECO:0000256" key="6">
    <source>
        <dbReference type="ARBA" id="ARBA00023136"/>
    </source>
</evidence>
<evidence type="ECO:0000256" key="3">
    <source>
        <dbReference type="ARBA" id="ARBA00022475"/>
    </source>
</evidence>
<keyword evidence="3" id="KW-1003">Cell membrane</keyword>
<evidence type="ECO:0000256" key="4">
    <source>
        <dbReference type="ARBA" id="ARBA00022692"/>
    </source>
</evidence>
<sequence length="184" mass="19322">MARSEEAAIPLVRAAFARVSGYLGFWLLLAGPDLSESAATGLTTELAADLAAGLLAAAAATWVSLRLLPPTPGRLHLAALARLALHFVWQSIVAGVDVARRAFDPRLPLKPGDLAFPTRLPPGTERAAFGAITSLMPGTLPVGTDDHDQLVYHCLDLDQPVAAGLARDEALVMRVRGGGSDRDD</sequence>
<keyword evidence="4" id="KW-0812">Transmembrane</keyword>
<dbReference type="STRING" id="765911.Thivi_1373"/>
<evidence type="ECO:0000256" key="2">
    <source>
        <dbReference type="ARBA" id="ARBA00006228"/>
    </source>
</evidence>
<dbReference type="RefSeq" id="WP_014777858.1">
    <property type="nucleotide sequence ID" value="NC_018012.1"/>
</dbReference>
<comment type="similarity">
    <text evidence="2">Belongs to the CPA3 antiporters (TC 2.A.63) subunit E family.</text>
</comment>
<dbReference type="HOGENOM" id="CLU_086615_1_1_6"/>
<keyword evidence="5" id="KW-1133">Transmembrane helix</keyword>
<comment type="subcellular location">
    <subcellularLocation>
        <location evidence="1">Cell membrane</location>
        <topology evidence="1">Multi-pass membrane protein</topology>
    </subcellularLocation>
</comment>
<dbReference type="PANTHER" id="PTHR34584:SF1">
    <property type="entry name" value="NA(+)_H(+) ANTIPORTER SUBUNIT E1"/>
    <property type="match status" value="1"/>
</dbReference>
<dbReference type="AlphaFoldDB" id="I3Y8R3"/>
<dbReference type="Pfam" id="PF01899">
    <property type="entry name" value="MNHE"/>
    <property type="match status" value="1"/>
</dbReference>
<evidence type="ECO:0000256" key="5">
    <source>
        <dbReference type="ARBA" id="ARBA00022989"/>
    </source>
</evidence>
<dbReference type="KEGG" id="tvi:Thivi_1373"/>
<dbReference type="InterPro" id="IPR002758">
    <property type="entry name" value="Cation_antiport_E"/>
</dbReference>
<gene>
    <name evidence="7" type="ordered locus">Thivi_1373</name>
</gene>
<keyword evidence="6" id="KW-0472">Membrane</keyword>
<dbReference type="GO" id="GO:0008324">
    <property type="term" value="F:monoatomic cation transmembrane transporter activity"/>
    <property type="evidence" value="ECO:0007669"/>
    <property type="project" value="InterPro"/>
</dbReference>
<dbReference type="EMBL" id="CP003154">
    <property type="protein sequence ID" value="AFL73381.1"/>
    <property type="molecule type" value="Genomic_DNA"/>
</dbReference>
<dbReference type="eggNOG" id="COG1863">
    <property type="taxonomic scope" value="Bacteria"/>
</dbReference>
<dbReference type="GO" id="GO:0005886">
    <property type="term" value="C:plasma membrane"/>
    <property type="evidence" value="ECO:0007669"/>
    <property type="project" value="UniProtKB-SubCell"/>
</dbReference>
<dbReference type="OrthoDB" id="7852837at2"/>
<dbReference type="Proteomes" id="UP000006062">
    <property type="component" value="Chromosome"/>
</dbReference>
<evidence type="ECO:0000313" key="8">
    <source>
        <dbReference type="Proteomes" id="UP000006062"/>
    </source>
</evidence>
<organism evidence="7 8">
    <name type="scientific">Thiocystis violascens (strain ATCC 17096 / DSM 198 / 6111)</name>
    <name type="common">Chromatium violascens</name>
    <dbReference type="NCBI Taxonomy" id="765911"/>
    <lineage>
        <taxon>Bacteria</taxon>
        <taxon>Pseudomonadati</taxon>
        <taxon>Pseudomonadota</taxon>
        <taxon>Gammaproteobacteria</taxon>
        <taxon>Chromatiales</taxon>
        <taxon>Chromatiaceae</taxon>
        <taxon>Thiocystis</taxon>
    </lineage>
</organism>
<evidence type="ECO:0000256" key="1">
    <source>
        <dbReference type="ARBA" id="ARBA00004651"/>
    </source>
</evidence>
<accession>I3Y8R3</accession>